<accession>A0AAP2W474</accession>
<dbReference type="EMBL" id="PGCK01000002">
    <property type="protein sequence ID" value="MCD1293925.1"/>
    <property type="molecule type" value="Genomic_DNA"/>
</dbReference>
<reference evidence="8 9" key="1">
    <citation type="submission" date="2017-11" db="EMBL/GenBank/DDBJ databases">
        <title>Isolation and Characterization of Family Methanocellaceae Species from Potential Methane Hydrate Area Offshore Southwestern Taiwan.</title>
        <authorList>
            <person name="Zhang W.-L."/>
            <person name="Chen W.-C."/>
            <person name="Lai M.-C."/>
            <person name="Chen S.-C."/>
        </authorList>
    </citation>
    <scope>NUCLEOTIDE SEQUENCE [LARGE SCALE GENOMIC DNA]</scope>
    <source>
        <strain evidence="8 9">CWC-04</strain>
    </source>
</reference>
<dbReference type="PANTHER" id="PTHR47861:SF2">
    <property type="entry name" value="LONG-TYPE PEPTIDYL-PROLYL CIS-TRANS ISOMERASE"/>
    <property type="match status" value="1"/>
</dbReference>
<evidence type="ECO:0000256" key="1">
    <source>
        <dbReference type="ARBA" id="ARBA00000971"/>
    </source>
</evidence>
<dbReference type="InterPro" id="IPR001179">
    <property type="entry name" value="PPIase_FKBP_dom"/>
</dbReference>
<dbReference type="Gene3D" id="3.30.70.2210">
    <property type="match status" value="1"/>
</dbReference>
<evidence type="ECO:0000256" key="3">
    <source>
        <dbReference type="ARBA" id="ARBA00023110"/>
    </source>
</evidence>
<dbReference type="SUPFAM" id="SSF54534">
    <property type="entry name" value="FKBP-like"/>
    <property type="match status" value="1"/>
</dbReference>
<evidence type="ECO:0000313" key="9">
    <source>
        <dbReference type="Proteomes" id="UP001320159"/>
    </source>
</evidence>
<organism evidence="8 9">
    <name type="scientific">Methanooceanicella nereidis</name>
    <dbReference type="NCBI Taxonomy" id="2052831"/>
    <lineage>
        <taxon>Archaea</taxon>
        <taxon>Methanobacteriati</taxon>
        <taxon>Methanobacteriota</taxon>
        <taxon>Stenosarchaea group</taxon>
        <taxon>Methanomicrobia</taxon>
        <taxon>Methanocellales</taxon>
        <taxon>Methanocellaceae</taxon>
        <taxon>Methanooceanicella</taxon>
    </lineage>
</organism>
<keyword evidence="3 5" id="KW-0697">Rotamase</keyword>
<protein>
    <recommendedName>
        <fullName evidence="6">Peptidyl-prolyl cis-trans isomerase</fullName>
        <ecNumber evidence="6">5.2.1.8</ecNumber>
    </recommendedName>
</protein>
<evidence type="ECO:0000313" key="8">
    <source>
        <dbReference type="EMBL" id="MCD1293925.1"/>
    </source>
</evidence>
<dbReference type="Proteomes" id="UP001320159">
    <property type="component" value="Unassembled WGS sequence"/>
</dbReference>
<comment type="caution">
    <text evidence="8">The sequence shown here is derived from an EMBL/GenBank/DDBJ whole genome shotgun (WGS) entry which is preliminary data.</text>
</comment>
<evidence type="ECO:0000256" key="6">
    <source>
        <dbReference type="RuleBase" id="RU003915"/>
    </source>
</evidence>
<dbReference type="InterPro" id="IPR046357">
    <property type="entry name" value="PPIase_dom_sf"/>
</dbReference>
<dbReference type="GO" id="GO:0003755">
    <property type="term" value="F:peptidyl-prolyl cis-trans isomerase activity"/>
    <property type="evidence" value="ECO:0007669"/>
    <property type="project" value="UniProtKB-UniRule"/>
</dbReference>
<feature type="domain" description="PPIase FKBP-type" evidence="7">
    <location>
        <begin position="6"/>
        <end position="108"/>
    </location>
</feature>
<evidence type="ECO:0000259" key="7">
    <source>
        <dbReference type="PROSITE" id="PS50059"/>
    </source>
</evidence>
<dbReference type="RefSeq" id="WP_230740395.1">
    <property type="nucleotide sequence ID" value="NZ_PGCK01000002.1"/>
</dbReference>
<dbReference type="Gene3D" id="2.40.10.330">
    <property type="match status" value="1"/>
</dbReference>
<evidence type="ECO:0000256" key="4">
    <source>
        <dbReference type="ARBA" id="ARBA00023235"/>
    </source>
</evidence>
<dbReference type="PROSITE" id="PS50059">
    <property type="entry name" value="FKBP_PPIASE"/>
    <property type="match status" value="1"/>
</dbReference>
<sequence length="225" mass="25093">MSTKIGDIIKLTYTGRLEDGTIFDTTDETVAKENGIHQEGRPYGPLAVVIGSGFLVQGFEEDITGKKAGYKGSVTVQPEVGFGLRRVELVETIPEKKFGFEVKPGDAVEVEGRMGVVQSMSGGRVKVDFNDPLAGQVIVYEYKIEDVIEDKNTKIGEIIKQYVGKDAKYKVDKDMVTIEVPKGLYLDDNWLIGKFIVSKFLIRFVDVKKVTLIETIDENDFKEEI</sequence>
<comment type="similarity">
    <text evidence="2 6">Belongs to the FKBP-type PPIase family.</text>
</comment>
<proteinExistence type="inferred from homology"/>
<evidence type="ECO:0000256" key="5">
    <source>
        <dbReference type="PROSITE-ProRule" id="PRU00277"/>
    </source>
</evidence>
<dbReference type="PANTHER" id="PTHR47861">
    <property type="entry name" value="FKBP-TYPE PEPTIDYL-PROLYL CIS-TRANS ISOMERASE SLYD"/>
    <property type="match status" value="1"/>
</dbReference>
<comment type="catalytic activity">
    <reaction evidence="1 5 6">
        <text>[protein]-peptidylproline (omega=180) = [protein]-peptidylproline (omega=0)</text>
        <dbReference type="Rhea" id="RHEA:16237"/>
        <dbReference type="Rhea" id="RHEA-COMP:10747"/>
        <dbReference type="Rhea" id="RHEA-COMP:10748"/>
        <dbReference type="ChEBI" id="CHEBI:83833"/>
        <dbReference type="ChEBI" id="CHEBI:83834"/>
        <dbReference type="EC" id="5.2.1.8"/>
    </reaction>
</comment>
<dbReference type="InterPro" id="IPR048261">
    <property type="entry name" value="SlpA/SlyD-like_ins_sf"/>
</dbReference>
<evidence type="ECO:0000256" key="2">
    <source>
        <dbReference type="ARBA" id="ARBA00006577"/>
    </source>
</evidence>
<keyword evidence="4 5" id="KW-0413">Isomerase</keyword>
<dbReference type="Pfam" id="PF00254">
    <property type="entry name" value="FKBP_C"/>
    <property type="match status" value="1"/>
</dbReference>
<gene>
    <name evidence="8" type="ORF">CUJ83_02795</name>
</gene>
<name>A0AAP2W474_9EURY</name>
<dbReference type="EC" id="5.2.1.8" evidence="6"/>
<dbReference type="AlphaFoldDB" id="A0AAP2W474"/>
<keyword evidence="9" id="KW-1185">Reference proteome</keyword>
<dbReference type="Gene3D" id="3.10.50.40">
    <property type="match status" value="1"/>
</dbReference>